<feature type="transmembrane region" description="Helical" evidence="6">
    <location>
        <begin position="427"/>
        <end position="447"/>
    </location>
</feature>
<gene>
    <name evidence="9" type="ORF">EGK_09033</name>
</gene>
<dbReference type="InterPro" id="IPR012496">
    <property type="entry name" value="TMC_dom"/>
</dbReference>
<dbReference type="PANTHER" id="PTHR23302">
    <property type="entry name" value="TRANSMEMBRANE CHANNEL-RELATED"/>
    <property type="match status" value="1"/>
</dbReference>
<comment type="subcellular location">
    <subcellularLocation>
        <location evidence="1 6">Membrane</location>
        <topology evidence="1 6">Multi-pass membrane protein</topology>
    </subcellularLocation>
</comment>
<feature type="transmembrane region" description="Helical" evidence="6">
    <location>
        <begin position="332"/>
        <end position="361"/>
    </location>
</feature>
<accession>G7NGZ7</accession>
<keyword evidence="3 6" id="KW-0812">Transmembrane</keyword>
<organism evidence="9">
    <name type="scientific">Macaca mulatta</name>
    <name type="common">Rhesus macaque</name>
    <dbReference type="NCBI Taxonomy" id="9544"/>
    <lineage>
        <taxon>Eukaryota</taxon>
        <taxon>Metazoa</taxon>
        <taxon>Chordata</taxon>
        <taxon>Craniata</taxon>
        <taxon>Vertebrata</taxon>
        <taxon>Euteleostomi</taxon>
        <taxon>Mammalia</taxon>
        <taxon>Eutheria</taxon>
        <taxon>Euarchontoglires</taxon>
        <taxon>Primates</taxon>
        <taxon>Haplorrhini</taxon>
        <taxon>Catarrhini</taxon>
        <taxon>Cercopithecidae</taxon>
        <taxon>Cercopithecinae</taxon>
        <taxon>Macaca</taxon>
    </lineage>
</organism>
<evidence type="ECO:0000256" key="6">
    <source>
        <dbReference type="RuleBase" id="RU310713"/>
    </source>
</evidence>
<dbReference type="PANTHER" id="PTHR23302:SF39">
    <property type="entry name" value="TRANSMEMBRANE CHANNEL-LIKE PROTEIN 8"/>
    <property type="match status" value="1"/>
</dbReference>
<protein>
    <recommendedName>
        <fullName evidence="6">Transmembrane channel-like protein</fullName>
    </recommendedName>
</protein>
<evidence type="ECO:0000259" key="8">
    <source>
        <dbReference type="Pfam" id="PF07810"/>
    </source>
</evidence>
<evidence type="ECO:0000256" key="7">
    <source>
        <dbReference type="SAM" id="MobiDB-lite"/>
    </source>
</evidence>
<proteinExistence type="inferred from homology"/>
<feature type="transmembrane region" description="Helical" evidence="6">
    <location>
        <begin position="599"/>
        <end position="620"/>
    </location>
</feature>
<evidence type="ECO:0000313" key="9">
    <source>
        <dbReference type="EMBL" id="EHH25247.1"/>
    </source>
</evidence>
<feature type="transmembrane region" description="Helical" evidence="6">
    <location>
        <begin position="530"/>
        <end position="551"/>
    </location>
</feature>
<dbReference type="Proteomes" id="UP000013456">
    <property type="component" value="Chromosome 16"/>
</dbReference>
<feature type="domain" description="TMC" evidence="8">
    <location>
        <begin position="418"/>
        <end position="528"/>
    </location>
</feature>
<dbReference type="EMBL" id="CM001268">
    <property type="protein sequence ID" value="EHH25247.1"/>
    <property type="molecule type" value="Genomic_DNA"/>
</dbReference>
<evidence type="ECO:0000256" key="3">
    <source>
        <dbReference type="ARBA" id="ARBA00022692"/>
    </source>
</evidence>
<evidence type="ECO:0000256" key="4">
    <source>
        <dbReference type="ARBA" id="ARBA00022989"/>
    </source>
</evidence>
<feature type="transmembrane region" description="Helical" evidence="6">
    <location>
        <begin position="488"/>
        <end position="509"/>
    </location>
</feature>
<feature type="compositionally biased region" description="Pro residues" evidence="7">
    <location>
        <begin position="652"/>
        <end position="662"/>
    </location>
</feature>
<feature type="transmembrane region" description="Helical" evidence="6">
    <location>
        <begin position="203"/>
        <end position="225"/>
    </location>
</feature>
<keyword evidence="4 6" id="KW-1133">Transmembrane helix</keyword>
<dbReference type="GO" id="GO:0005886">
    <property type="term" value="C:plasma membrane"/>
    <property type="evidence" value="ECO:0007669"/>
    <property type="project" value="InterPro"/>
</dbReference>
<dbReference type="InterPro" id="IPR038900">
    <property type="entry name" value="TMC"/>
</dbReference>
<feature type="region of interest" description="Disordered" evidence="7">
    <location>
        <begin position="650"/>
        <end position="726"/>
    </location>
</feature>
<feature type="compositionally biased region" description="Pro residues" evidence="7">
    <location>
        <begin position="678"/>
        <end position="693"/>
    </location>
</feature>
<name>G7NGZ7_MACMU</name>
<comment type="similarity">
    <text evidence="2 6">Belongs to the TMC family.</text>
</comment>
<sequence length="726" mass="81453">MLPPRSVPSERAPGVPEPEELWEAEMEQLRCSGAPVRGLPYAMMDKRLIWQLREPAGVQTLRWQRWQRRRQTVERRLREAAQRLARGLGLWEAALYEIGGLFGTGIRSYFTFLRFLLLLNLLSLLLTASFVLLPLAWLRPPDPGPALNLTLQCPGSPQSQPGVLRFHNQLWHVLTGRAFTNTYLFYGAYGVGPESSSAYSIRLAYLLSPLACLLLCFCGTLRRMVKGLPQKTLLGQGYQAPLSAKVFSSWDFCIRVQEAAIIKKHEISNEFKVELEEGRRFQLMQQQTRAQRACHLLSYLRVNILIGLLVVGAISAIFWATKYSQDNKEESLFLLLQYLPPGVIALVNFLGPLLFTFLVQLENYPPNTEVNLTLMWCVVLKLASLGMFSFSLGQTILCIGRDKTSCESYGYNACDYQCWENSVGEELYKLSIFNFLLTVAFAFLVTLPRRLLVDQFSGRFWAWLEREEFLVPKNVLDIVAGQTVTWMGLFYCPLLPLLNSVFLFLSFYIKKYTLLKNSRASSRPFRASSSTFFFQLVLLLGLLLAAVPLGYVVSSIHSSWDCGLFTNYSAPWQVVPELVALGLPPIGQRALHYLGSHAFSFPLLIMLSLVLTVCISQTQANARAIHRLRKQLVWQVQEKWHLVEDLSRLLPEPGPSDSPGPKSPASQASRPRSFCPGFPCPGSPGARAPPPGPSVVDAAGLRSTCPGPHGTPASARRFRFPSVAEL</sequence>
<evidence type="ECO:0000256" key="1">
    <source>
        <dbReference type="ARBA" id="ARBA00004141"/>
    </source>
</evidence>
<dbReference type="AlphaFoldDB" id="G7NGZ7"/>
<feature type="transmembrane region" description="Helical" evidence="6">
    <location>
        <begin position="115"/>
        <end position="137"/>
    </location>
</feature>
<evidence type="ECO:0000256" key="2">
    <source>
        <dbReference type="ARBA" id="ARBA00006510"/>
    </source>
</evidence>
<keyword evidence="5 6" id="KW-0472">Membrane</keyword>
<reference evidence="9" key="1">
    <citation type="journal article" date="2011" name="Nat. Biotechnol.">
        <title>Genome sequencing and comparison of two nonhuman primate animal models, the cynomolgus and Chinese rhesus macaques.</title>
        <authorList>
            <person name="Yan G."/>
            <person name="Zhang G."/>
            <person name="Fang X."/>
            <person name="Zhang Y."/>
            <person name="Li C."/>
            <person name="Ling F."/>
            <person name="Cooper D.N."/>
            <person name="Li Q."/>
            <person name="Li Y."/>
            <person name="van Gool A.J."/>
            <person name="Du H."/>
            <person name="Chen J."/>
            <person name="Chen R."/>
            <person name="Zhang P."/>
            <person name="Huang Z."/>
            <person name="Thompson J.R."/>
            <person name="Meng Y."/>
            <person name="Bai Y."/>
            <person name="Wang J."/>
            <person name="Zhuo M."/>
            <person name="Wang T."/>
            <person name="Huang Y."/>
            <person name="Wei L."/>
            <person name="Li J."/>
            <person name="Wang Z."/>
            <person name="Hu H."/>
            <person name="Yang P."/>
            <person name="Le L."/>
            <person name="Stenson P.D."/>
            <person name="Li B."/>
            <person name="Liu X."/>
            <person name="Ball E.V."/>
            <person name="An N."/>
            <person name="Huang Q."/>
            <person name="Zhang Y."/>
            <person name="Fan W."/>
            <person name="Zhang X."/>
            <person name="Li Y."/>
            <person name="Wang W."/>
            <person name="Katze M.G."/>
            <person name="Su B."/>
            <person name="Nielsen R."/>
            <person name="Yang H."/>
            <person name="Wang J."/>
            <person name="Wang X."/>
            <person name="Wang J."/>
        </authorList>
    </citation>
    <scope>NUCLEOTIDE SEQUENCE [LARGE SCALE GENOMIC DNA]</scope>
    <source>
        <strain evidence="9">CR-5</strain>
    </source>
</reference>
<evidence type="ECO:0000256" key="5">
    <source>
        <dbReference type="ARBA" id="ARBA00023136"/>
    </source>
</evidence>
<dbReference type="Pfam" id="PF07810">
    <property type="entry name" value="TMC"/>
    <property type="match status" value="1"/>
</dbReference>
<feature type="transmembrane region" description="Helical" evidence="6">
    <location>
        <begin position="299"/>
        <end position="320"/>
    </location>
</feature>